<keyword evidence="5" id="KW-0479">Metal-binding</keyword>
<dbReference type="GO" id="GO:0006742">
    <property type="term" value="P:NADP+ catabolic process"/>
    <property type="evidence" value="ECO:0007669"/>
    <property type="project" value="TreeGrafter"/>
</dbReference>
<feature type="domain" description="Nudix hydrolase" evidence="10">
    <location>
        <begin position="142"/>
        <end position="268"/>
    </location>
</feature>
<dbReference type="PROSITE" id="PS51462">
    <property type="entry name" value="NUDIX"/>
    <property type="match status" value="1"/>
</dbReference>
<comment type="similarity">
    <text evidence="3">Belongs to the Nudix hydrolase family. NudC subfamily.</text>
</comment>
<dbReference type="InterPro" id="IPR000086">
    <property type="entry name" value="NUDIX_hydrolase_dom"/>
</dbReference>
<dbReference type="AlphaFoldDB" id="A0A2A4SZW0"/>
<dbReference type="SUPFAM" id="SSF55811">
    <property type="entry name" value="Nudix"/>
    <property type="match status" value="2"/>
</dbReference>
<dbReference type="Pfam" id="PF09297">
    <property type="entry name" value="Zn_ribbon_NUD"/>
    <property type="match status" value="1"/>
</dbReference>
<dbReference type="PANTHER" id="PTHR42904">
    <property type="entry name" value="NUDIX HYDROLASE, NUDC SUBFAMILY"/>
    <property type="match status" value="1"/>
</dbReference>
<evidence type="ECO:0000256" key="8">
    <source>
        <dbReference type="ARBA" id="ARBA00023027"/>
    </source>
</evidence>
<dbReference type="EMBL" id="NVSR01000084">
    <property type="protein sequence ID" value="PCI26788.1"/>
    <property type="molecule type" value="Genomic_DNA"/>
</dbReference>
<dbReference type="GO" id="GO:0005829">
    <property type="term" value="C:cytosol"/>
    <property type="evidence" value="ECO:0007669"/>
    <property type="project" value="TreeGrafter"/>
</dbReference>
<keyword evidence="8" id="KW-0520">NAD</keyword>
<dbReference type="Gene3D" id="3.90.79.10">
    <property type="entry name" value="Nucleoside Triphosphate Pyrophosphohydrolase"/>
    <property type="match status" value="1"/>
</dbReference>
<evidence type="ECO:0000256" key="2">
    <source>
        <dbReference type="ARBA" id="ARBA00001947"/>
    </source>
</evidence>
<evidence type="ECO:0000256" key="7">
    <source>
        <dbReference type="ARBA" id="ARBA00022842"/>
    </source>
</evidence>
<proteinExistence type="inferred from homology"/>
<dbReference type="InterPro" id="IPR015797">
    <property type="entry name" value="NUDIX_hydrolase-like_dom_sf"/>
</dbReference>
<evidence type="ECO:0000256" key="1">
    <source>
        <dbReference type="ARBA" id="ARBA00001946"/>
    </source>
</evidence>
<keyword evidence="7" id="KW-0460">Magnesium</keyword>
<dbReference type="Proteomes" id="UP000218113">
    <property type="component" value="Unassembled WGS sequence"/>
</dbReference>
<evidence type="ECO:0000313" key="11">
    <source>
        <dbReference type="EMBL" id="PCI26788.1"/>
    </source>
</evidence>
<comment type="catalytic activity">
    <reaction evidence="9">
        <text>a 5'-end NAD(+)-phospho-ribonucleoside in mRNA + H2O = a 5'-end phospho-adenosine-phospho-ribonucleoside in mRNA + beta-nicotinamide D-ribonucleotide + 2 H(+)</text>
        <dbReference type="Rhea" id="RHEA:60876"/>
        <dbReference type="Rhea" id="RHEA-COMP:15698"/>
        <dbReference type="Rhea" id="RHEA-COMP:15719"/>
        <dbReference type="ChEBI" id="CHEBI:14649"/>
        <dbReference type="ChEBI" id="CHEBI:15377"/>
        <dbReference type="ChEBI" id="CHEBI:15378"/>
        <dbReference type="ChEBI" id="CHEBI:144029"/>
        <dbReference type="ChEBI" id="CHEBI:144051"/>
    </reaction>
    <physiologicalReaction direction="left-to-right" evidence="9">
        <dbReference type="Rhea" id="RHEA:60877"/>
    </physiologicalReaction>
</comment>
<evidence type="ECO:0000313" key="12">
    <source>
        <dbReference type="Proteomes" id="UP000218113"/>
    </source>
</evidence>
<comment type="cofactor">
    <cofactor evidence="2">
        <name>Zn(2+)</name>
        <dbReference type="ChEBI" id="CHEBI:29105"/>
    </cofactor>
</comment>
<sequence length="271" mass="30649">MSFIPMVTPPVMQPETAWWFVFQNNKLLVEEKDGSVTIPQIRNLQEIGMTPIRKQYLGTLDGQHCYSVEVDEQMMPPKTMEFRGLRGLFESLDKDLWSIAGQAVQIVAWDQTHQFCGSCGQATESMEKERAKVCQPCNLTNYPRLSPAIIVAVLKDNKLLLGAPTRYEGEIYSVLAGFVEPGESLETCVAREVEEEVGIQVKNIQYFGSQPWPFPNSLMIGFTAEYAGGEINVDPTEILHADWYTVDKLPNFPGNASIARRLIDWFIEQHQ</sequence>
<dbReference type="InterPro" id="IPR049734">
    <property type="entry name" value="NudC-like_C"/>
</dbReference>
<gene>
    <name evidence="11" type="ORF">COB67_09745</name>
</gene>
<comment type="cofactor">
    <cofactor evidence="1">
        <name>Mg(2+)</name>
        <dbReference type="ChEBI" id="CHEBI:18420"/>
    </cofactor>
</comment>
<dbReference type="Gene3D" id="3.90.79.20">
    <property type="match status" value="1"/>
</dbReference>
<dbReference type="GO" id="GO:0046872">
    <property type="term" value="F:metal ion binding"/>
    <property type="evidence" value="ECO:0007669"/>
    <property type="project" value="UniProtKB-KW"/>
</dbReference>
<dbReference type="CDD" id="cd03429">
    <property type="entry name" value="NUDIX_NADH_pyrophosphatase_Nudt13"/>
    <property type="match status" value="1"/>
</dbReference>
<evidence type="ECO:0000256" key="3">
    <source>
        <dbReference type="ARBA" id="ARBA00009595"/>
    </source>
</evidence>
<evidence type="ECO:0000256" key="6">
    <source>
        <dbReference type="ARBA" id="ARBA00022801"/>
    </source>
</evidence>
<dbReference type="InterPro" id="IPR050241">
    <property type="entry name" value="NAD-cap_RNA_hydrolase_NudC"/>
</dbReference>
<keyword evidence="6" id="KW-0378">Hydrolase</keyword>
<dbReference type="PANTHER" id="PTHR42904:SF6">
    <property type="entry name" value="NAD-CAPPED RNA HYDROLASE NUDT12"/>
    <property type="match status" value="1"/>
</dbReference>
<dbReference type="InterPro" id="IPR015376">
    <property type="entry name" value="Znr_NADH_PPase"/>
</dbReference>
<protein>
    <recommendedName>
        <fullName evidence="4">NAD(+) diphosphatase</fullName>
        <ecNumber evidence="4">3.6.1.22</ecNumber>
    </recommendedName>
</protein>
<dbReference type="PROSITE" id="PS00893">
    <property type="entry name" value="NUDIX_BOX"/>
    <property type="match status" value="1"/>
</dbReference>
<comment type="caution">
    <text evidence="11">The sequence shown here is derived from an EMBL/GenBank/DDBJ whole genome shotgun (WGS) entry which is preliminary data.</text>
</comment>
<dbReference type="Pfam" id="PF00293">
    <property type="entry name" value="NUDIX"/>
    <property type="match status" value="1"/>
</dbReference>
<reference evidence="12" key="1">
    <citation type="submission" date="2017-08" db="EMBL/GenBank/DDBJ databases">
        <title>A dynamic microbial community with high functional redundancy inhabits the cold, oxic subseafloor aquifer.</title>
        <authorList>
            <person name="Tully B.J."/>
            <person name="Wheat C.G."/>
            <person name="Glazer B.T."/>
            <person name="Huber J.A."/>
        </authorList>
    </citation>
    <scope>NUCLEOTIDE SEQUENCE [LARGE SCALE GENOMIC DNA]</scope>
</reference>
<dbReference type="InterPro" id="IPR015375">
    <property type="entry name" value="NADH_PPase-like_N"/>
</dbReference>
<dbReference type="EC" id="3.6.1.22" evidence="4"/>
<dbReference type="NCBIfam" id="NF001299">
    <property type="entry name" value="PRK00241.1"/>
    <property type="match status" value="1"/>
</dbReference>
<evidence type="ECO:0000259" key="10">
    <source>
        <dbReference type="PROSITE" id="PS51462"/>
    </source>
</evidence>
<evidence type="ECO:0000256" key="5">
    <source>
        <dbReference type="ARBA" id="ARBA00022723"/>
    </source>
</evidence>
<dbReference type="GO" id="GO:0035529">
    <property type="term" value="F:NADH pyrophosphatase activity"/>
    <property type="evidence" value="ECO:0007669"/>
    <property type="project" value="TreeGrafter"/>
</dbReference>
<name>A0A2A4SZW0_9DELT</name>
<dbReference type="GO" id="GO:0019677">
    <property type="term" value="P:NAD+ catabolic process"/>
    <property type="evidence" value="ECO:0007669"/>
    <property type="project" value="TreeGrafter"/>
</dbReference>
<evidence type="ECO:0000256" key="9">
    <source>
        <dbReference type="ARBA" id="ARBA00023679"/>
    </source>
</evidence>
<organism evidence="11 12">
    <name type="scientific">SAR324 cluster bacterium</name>
    <dbReference type="NCBI Taxonomy" id="2024889"/>
    <lineage>
        <taxon>Bacteria</taxon>
        <taxon>Deltaproteobacteria</taxon>
        <taxon>SAR324 cluster</taxon>
    </lineage>
</organism>
<dbReference type="InterPro" id="IPR020084">
    <property type="entry name" value="NUDIX_hydrolase_CS"/>
</dbReference>
<dbReference type="Pfam" id="PF09296">
    <property type="entry name" value="NUDIX-like"/>
    <property type="match status" value="1"/>
</dbReference>
<accession>A0A2A4SZW0</accession>
<evidence type="ECO:0000256" key="4">
    <source>
        <dbReference type="ARBA" id="ARBA00012381"/>
    </source>
</evidence>